<evidence type="ECO:0000256" key="2">
    <source>
        <dbReference type="ARBA" id="ARBA00001946"/>
    </source>
</evidence>
<dbReference type="EMBL" id="LBYR01000025">
    <property type="protein sequence ID" value="KKR55221.1"/>
    <property type="molecule type" value="Genomic_DNA"/>
</dbReference>
<protein>
    <recommendedName>
        <fullName evidence="13">Ribonuclease</fullName>
        <ecNumber evidence="13">3.1.26.4</ecNumber>
    </recommendedName>
</protein>
<dbReference type="GO" id="GO:0004523">
    <property type="term" value="F:RNA-DNA hybrid ribonuclease activity"/>
    <property type="evidence" value="ECO:0007669"/>
    <property type="project" value="UniProtKB-UniRule"/>
</dbReference>
<dbReference type="GO" id="GO:0032299">
    <property type="term" value="C:ribonuclease H2 complex"/>
    <property type="evidence" value="ECO:0007669"/>
    <property type="project" value="TreeGrafter"/>
</dbReference>
<dbReference type="PROSITE" id="PS51975">
    <property type="entry name" value="RNASE_H_2"/>
    <property type="match status" value="1"/>
</dbReference>
<dbReference type="GO" id="GO:0043137">
    <property type="term" value="P:DNA replication, removal of RNA primer"/>
    <property type="evidence" value="ECO:0007669"/>
    <property type="project" value="TreeGrafter"/>
</dbReference>
<comment type="similarity">
    <text evidence="5 13">Belongs to the RNase HII family.</text>
</comment>
<evidence type="ECO:0000256" key="13">
    <source>
        <dbReference type="RuleBase" id="RU003515"/>
    </source>
</evidence>
<dbReference type="AlphaFoldDB" id="A0A0G0RZ26"/>
<keyword evidence="9 12" id="KW-0255">Endonuclease</keyword>
<dbReference type="GO" id="GO:0006298">
    <property type="term" value="P:mismatch repair"/>
    <property type="evidence" value="ECO:0007669"/>
    <property type="project" value="TreeGrafter"/>
</dbReference>
<sequence length="219" mass="24675">MTLPDFSFEKSISKKGYGIVAGVDEVGRGSFAGPVVAGCVAFRQNPNSDNQPPNNIRINDSKKLNSKQRELASFWIKRNAFCYGIGWASVTQINKLGIKKASEIAFRRAIKNCNRRIDYLLIDAFYIPYVKGLRRKNQKPIIKGDTKSVSIAAASIVAKVYRDKLMDNLSNRPKYKKYAWDKNKGYGTLSHRKAIIKYGTTSLHRKKFVETFLSGLALD</sequence>
<evidence type="ECO:0000256" key="6">
    <source>
        <dbReference type="ARBA" id="ARBA00022490"/>
    </source>
</evidence>
<keyword evidence="10 12" id="KW-0378">Hydrolase</keyword>
<comment type="catalytic activity">
    <reaction evidence="1 12 13">
        <text>Endonucleolytic cleavage to 5'-phosphomonoester.</text>
        <dbReference type="EC" id="3.1.26.4"/>
    </reaction>
</comment>
<dbReference type="InterPro" id="IPR022898">
    <property type="entry name" value="RNase_HII"/>
</dbReference>
<dbReference type="PANTHER" id="PTHR10954">
    <property type="entry name" value="RIBONUCLEASE H2 SUBUNIT A"/>
    <property type="match status" value="1"/>
</dbReference>
<evidence type="ECO:0000256" key="5">
    <source>
        <dbReference type="ARBA" id="ARBA00007383"/>
    </source>
</evidence>
<evidence type="ECO:0000256" key="1">
    <source>
        <dbReference type="ARBA" id="ARBA00000077"/>
    </source>
</evidence>
<accession>A0A0G0RZ26</accession>
<comment type="function">
    <text evidence="3 13">Endonuclease that specifically degrades the RNA of RNA-DNA hybrids.</text>
</comment>
<name>A0A0G0RZ26_9BACT</name>
<dbReference type="InterPro" id="IPR036397">
    <property type="entry name" value="RNaseH_sf"/>
</dbReference>
<evidence type="ECO:0000259" key="14">
    <source>
        <dbReference type="PROSITE" id="PS51975"/>
    </source>
</evidence>
<keyword evidence="7 12" id="KW-0540">Nuclease</keyword>
<evidence type="ECO:0000256" key="4">
    <source>
        <dbReference type="ARBA" id="ARBA00004496"/>
    </source>
</evidence>
<dbReference type="InterPro" id="IPR024567">
    <property type="entry name" value="RNase_HII/HIII_dom"/>
</dbReference>
<comment type="caution">
    <text evidence="15">The sequence shown here is derived from an EMBL/GenBank/DDBJ whole genome shotgun (WGS) entry which is preliminary data.</text>
</comment>
<feature type="binding site" evidence="12">
    <location>
        <position position="123"/>
    </location>
    <ligand>
        <name>a divalent metal cation</name>
        <dbReference type="ChEBI" id="CHEBI:60240"/>
    </ligand>
</feature>
<evidence type="ECO:0000256" key="11">
    <source>
        <dbReference type="ARBA" id="ARBA00023211"/>
    </source>
</evidence>
<comment type="cofactor">
    <cofactor evidence="12">
        <name>Mn(2+)</name>
        <dbReference type="ChEBI" id="CHEBI:29035"/>
    </cofactor>
    <cofactor evidence="12">
        <name>Mg(2+)</name>
        <dbReference type="ChEBI" id="CHEBI:18420"/>
    </cofactor>
    <text evidence="12">Manganese or magnesium. Binds 1 divalent metal ion per monomer in the absence of substrate. May bind a second metal ion after substrate binding.</text>
</comment>
<dbReference type="InterPro" id="IPR001352">
    <property type="entry name" value="RNase_HII/HIII"/>
</dbReference>
<dbReference type="CDD" id="cd07182">
    <property type="entry name" value="RNase_HII_bacteria_HII_like"/>
    <property type="match status" value="1"/>
</dbReference>
<evidence type="ECO:0000256" key="3">
    <source>
        <dbReference type="ARBA" id="ARBA00004065"/>
    </source>
</evidence>
<evidence type="ECO:0000256" key="12">
    <source>
        <dbReference type="PROSITE-ProRule" id="PRU01319"/>
    </source>
</evidence>
<feature type="domain" description="RNase H type-2" evidence="14">
    <location>
        <begin position="18"/>
        <end position="219"/>
    </location>
</feature>
<evidence type="ECO:0000313" key="16">
    <source>
        <dbReference type="Proteomes" id="UP000034627"/>
    </source>
</evidence>
<reference evidence="15 16" key="1">
    <citation type="journal article" date="2015" name="Nature">
        <title>rRNA introns, odd ribosomes, and small enigmatic genomes across a large radiation of phyla.</title>
        <authorList>
            <person name="Brown C.T."/>
            <person name="Hug L.A."/>
            <person name="Thomas B.C."/>
            <person name="Sharon I."/>
            <person name="Castelle C.J."/>
            <person name="Singh A."/>
            <person name="Wilkins M.J."/>
            <person name="Williams K.H."/>
            <person name="Banfield J.F."/>
        </authorList>
    </citation>
    <scope>NUCLEOTIDE SEQUENCE [LARGE SCALE GENOMIC DNA]</scope>
</reference>
<dbReference type="Proteomes" id="UP000034627">
    <property type="component" value="Unassembled WGS sequence"/>
</dbReference>
<evidence type="ECO:0000256" key="9">
    <source>
        <dbReference type="ARBA" id="ARBA00022759"/>
    </source>
</evidence>
<dbReference type="SUPFAM" id="SSF53098">
    <property type="entry name" value="Ribonuclease H-like"/>
    <property type="match status" value="1"/>
</dbReference>
<feature type="binding site" evidence="12">
    <location>
        <position position="24"/>
    </location>
    <ligand>
        <name>a divalent metal cation</name>
        <dbReference type="ChEBI" id="CHEBI:60240"/>
    </ligand>
</feature>
<comment type="subcellular location">
    <subcellularLocation>
        <location evidence="4">Cytoplasm</location>
    </subcellularLocation>
</comment>
<dbReference type="EC" id="3.1.26.4" evidence="13"/>
<evidence type="ECO:0000313" key="15">
    <source>
        <dbReference type="EMBL" id="KKR55221.1"/>
    </source>
</evidence>
<dbReference type="NCBIfam" id="NF000595">
    <property type="entry name" value="PRK00015.1-3"/>
    <property type="match status" value="1"/>
</dbReference>
<dbReference type="PATRIC" id="fig|1618601.3.peg.381"/>
<comment type="cofactor">
    <cofactor evidence="2">
        <name>Mg(2+)</name>
        <dbReference type="ChEBI" id="CHEBI:18420"/>
    </cofactor>
</comment>
<keyword evidence="6" id="KW-0963">Cytoplasm</keyword>
<evidence type="ECO:0000256" key="10">
    <source>
        <dbReference type="ARBA" id="ARBA00022801"/>
    </source>
</evidence>
<gene>
    <name evidence="15" type="ORF">UT93_C0025G0007</name>
</gene>
<dbReference type="PANTHER" id="PTHR10954:SF18">
    <property type="entry name" value="RIBONUCLEASE HII"/>
    <property type="match status" value="1"/>
</dbReference>
<dbReference type="GO" id="GO:0005737">
    <property type="term" value="C:cytoplasm"/>
    <property type="evidence" value="ECO:0007669"/>
    <property type="project" value="UniProtKB-SubCell"/>
</dbReference>
<feature type="binding site" evidence="12">
    <location>
        <position position="25"/>
    </location>
    <ligand>
        <name>a divalent metal cation</name>
        <dbReference type="ChEBI" id="CHEBI:60240"/>
    </ligand>
</feature>
<dbReference type="GO" id="GO:0046872">
    <property type="term" value="F:metal ion binding"/>
    <property type="evidence" value="ECO:0007669"/>
    <property type="project" value="UniProtKB-KW"/>
</dbReference>
<evidence type="ECO:0000256" key="7">
    <source>
        <dbReference type="ARBA" id="ARBA00022722"/>
    </source>
</evidence>
<evidence type="ECO:0000256" key="8">
    <source>
        <dbReference type="ARBA" id="ARBA00022723"/>
    </source>
</evidence>
<proteinExistence type="inferred from homology"/>
<dbReference type="InterPro" id="IPR012337">
    <property type="entry name" value="RNaseH-like_sf"/>
</dbReference>
<dbReference type="Gene3D" id="3.30.420.10">
    <property type="entry name" value="Ribonuclease H-like superfamily/Ribonuclease H"/>
    <property type="match status" value="1"/>
</dbReference>
<keyword evidence="8 12" id="KW-0479">Metal-binding</keyword>
<keyword evidence="11" id="KW-0464">Manganese</keyword>
<dbReference type="GO" id="GO:0003723">
    <property type="term" value="F:RNA binding"/>
    <property type="evidence" value="ECO:0007669"/>
    <property type="project" value="UniProtKB-UniRule"/>
</dbReference>
<dbReference type="Pfam" id="PF01351">
    <property type="entry name" value="RNase_HII"/>
    <property type="match status" value="1"/>
</dbReference>
<organism evidence="15 16">
    <name type="scientific">Candidatus Woesebacteria bacterium GW2011_GWF1_40_24</name>
    <dbReference type="NCBI Taxonomy" id="1618601"/>
    <lineage>
        <taxon>Bacteria</taxon>
        <taxon>Candidatus Woeseibacteriota</taxon>
    </lineage>
</organism>